<accession>A0A2P6CE70</accession>
<evidence type="ECO:0000313" key="1">
    <source>
        <dbReference type="EMBL" id="PQJ73201.1"/>
    </source>
</evidence>
<name>A0A2P6CE70_9FLAO</name>
<comment type="caution">
    <text evidence="1">The sequence shown here is derived from an EMBL/GenBank/DDBJ whole genome shotgun (WGS) entry which is preliminary data.</text>
</comment>
<dbReference type="OrthoDB" id="9796523at2"/>
<evidence type="ECO:0000313" key="2">
    <source>
        <dbReference type="Proteomes" id="UP000247345"/>
    </source>
</evidence>
<evidence type="ECO:0008006" key="3">
    <source>
        <dbReference type="Google" id="ProtNLM"/>
    </source>
</evidence>
<dbReference type="InterPro" id="IPR025591">
    <property type="entry name" value="RloB"/>
</dbReference>
<dbReference type="Pfam" id="PF13707">
    <property type="entry name" value="RloB"/>
    <property type="match status" value="1"/>
</dbReference>
<sequence>MILTNRLFERQAPSREAKSLYIFCEGAKREYQYFEYFREIDSRIKVEVNKLKQDDNNSPKGLYDLAINSFSGDKAKFTIQENDEVWIVLDTDPDKSDSREEQISKIKAECKIKDNWFFVESNPCFEVWLFFHQNKKVEEFESDDICKSWKQKVNENYRGGFDSRRHPIFIEEAINNAERNYKADENERPLKGSSEVYLLAKSMFSVIKNKIRIVKNQLK</sequence>
<proteinExistence type="predicted"/>
<dbReference type="Proteomes" id="UP000247345">
    <property type="component" value="Unassembled WGS sequence"/>
</dbReference>
<keyword evidence="2" id="KW-1185">Reference proteome</keyword>
<gene>
    <name evidence="1" type="ORF">BTO14_07975</name>
</gene>
<reference evidence="1 2" key="1">
    <citation type="submission" date="2016-12" db="EMBL/GenBank/DDBJ databases">
        <title>Trade-off between light-utilization and light-protection in marine flavobacteria.</title>
        <authorList>
            <person name="Kumagai Y."/>
            <person name="Yoshizawa S."/>
            <person name="Kogure K."/>
            <person name="Iwasaki W."/>
        </authorList>
    </citation>
    <scope>NUCLEOTIDE SEQUENCE [LARGE SCALE GENOMIC DNA]</scope>
    <source>
        <strain evidence="1 2">KCTC 12100</strain>
    </source>
</reference>
<dbReference type="RefSeq" id="WP_105048866.1">
    <property type="nucleotide sequence ID" value="NZ_CP150661.1"/>
</dbReference>
<dbReference type="AlphaFoldDB" id="A0A2P6CE70"/>
<protein>
    <recommendedName>
        <fullName evidence="3">RloB-like protein</fullName>
    </recommendedName>
</protein>
<dbReference type="EMBL" id="MSCK01000001">
    <property type="protein sequence ID" value="PQJ73201.1"/>
    <property type="molecule type" value="Genomic_DNA"/>
</dbReference>
<organism evidence="1 2">
    <name type="scientific">Polaribacter butkevichii</name>
    <dbReference type="NCBI Taxonomy" id="218490"/>
    <lineage>
        <taxon>Bacteria</taxon>
        <taxon>Pseudomonadati</taxon>
        <taxon>Bacteroidota</taxon>
        <taxon>Flavobacteriia</taxon>
        <taxon>Flavobacteriales</taxon>
        <taxon>Flavobacteriaceae</taxon>
    </lineage>
</organism>